<name>A0A0E9W9F7_ANGAN</name>
<reference evidence="1" key="1">
    <citation type="submission" date="2014-11" db="EMBL/GenBank/DDBJ databases">
        <authorList>
            <person name="Amaro Gonzalez C."/>
        </authorList>
    </citation>
    <scope>NUCLEOTIDE SEQUENCE</scope>
</reference>
<reference evidence="1" key="2">
    <citation type="journal article" date="2015" name="Fish Shellfish Immunol.">
        <title>Early steps in the European eel (Anguilla anguilla)-Vibrio vulnificus interaction in the gills: Role of the RtxA13 toxin.</title>
        <authorList>
            <person name="Callol A."/>
            <person name="Pajuelo D."/>
            <person name="Ebbesson L."/>
            <person name="Teles M."/>
            <person name="MacKenzie S."/>
            <person name="Amaro C."/>
        </authorList>
    </citation>
    <scope>NUCLEOTIDE SEQUENCE</scope>
</reference>
<proteinExistence type="predicted"/>
<dbReference type="AlphaFoldDB" id="A0A0E9W9F7"/>
<evidence type="ECO:0000313" key="1">
    <source>
        <dbReference type="EMBL" id="JAH86921.1"/>
    </source>
</evidence>
<sequence length="45" mass="5120">MENFSGVSFSEEHYMASFLKTCTDIAEPILARKSRWSSNSCMGRN</sequence>
<dbReference type="EMBL" id="GBXM01021656">
    <property type="protein sequence ID" value="JAH86921.1"/>
    <property type="molecule type" value="Transcribed_RNA"/>
</dbReference>
<protein>
    <submittedName>
        <fullName evidence="1">Uncharacterized protein</fullName>
    </submittedName>
</protein>
<organism evidence="1">
    <name type="scientific">Anguilla anguilla</name>
    <name type="common">European freshwater eel</name>
    <name type="synonym">Muraena anguilla</name>
    <dbReference type="NCBI Taxonomy" id="7936"/>
    <lineage>
        <taxon>Eukaryota</taxon>
        <taxon>Metazoa</taxon>
        <taxon>Chordata</taxon>
        <taxon>Craniata</taxon>
        <taxon>Vertebrata</taxon>
        <taxon>Euteleostomi</taxon>
        <taxon>Actinopterygii</taxon>
        <taxon>Neopterygii</taxon>
        <taxon>Teleostei</taxon>
        <taxon>Anguilliformes</taxon>
        <taxon>Anguillidae</taxon>
        <taxon>Anguilla</taxon>
    </lineage>
</organism>
<accession>A0A0E9W9F7</accession>